<dbReference type="InterPro" id="IPR011650">
    <property type="entry name" value="Peptidase_M20_dimer"/>
</dbReference>
<dbReference type="EMBL" id="CP138333">
    <property type="protein sequence ID" value="WZX30405.1"/>
    <property type="molecule type" value="Genomic_DNA"/>
</dbReference>
<dbReference type="PANTHER" id="PTHR11014">
    <property type="entry name" value="PEPTIDASE M20 FAMILY MEMBER"/>
    <property type="match status" value="1"/>
</dbReference>
<dbReference type="SUPFAM" id="SSF55031">
    <property type="entry name" value="Bacterial exopeptidase dimerisation domain"/>
    <property type="match status" value="1"/>
</dbReference>
<reference evidence="4" key="1">
    <citation type="submission" date="2023-10" db="EMBL/GenBank/DDBJ databases">
        <title>Genome analysis and identification of Salinococcus sp. Bachu38 nov., a PGPR from the rhizosphere of Tamarix.</title>
        <authorList>
            <person name="Liang Z."/>
            <person name="Zhang X."/>
            <person name="Jia J."/>
            <person name="Chen X."/>
            <person name="Wang Y."/>
            <person name="Wang Q."/>
            <person name="Wang R."/>
        </authorList>
    </citation>
    <scope>NUCLEOTIDE SEQUENCE [LARGE SCALE GENOMIC DNA]</scope>
    <source>
        <strain evidence="4">Bachu38</strain>
    </source>
</reference>
<evidence type="ECO:0000313" key="4">
    <source>
        <dbReference type="Proteomes" id="UP001455384"/>
    </source>
</evidence>
<dbReference type="InterPro" id="IPR017439">
    <property type="entry name" value="Amidohydrolase"/>
</dbReference>
<dbReference type="RefSeq" id="WP_342388924.1">
    <property type="nucleotide sequence ID" value="NZ_CP138333.2"/>
</dbReference>
<dbReference type="Gene3D" id="3.30.70.360">
    <property type="match status" value="1"/>
</dbReference>
<dbReference type="NCBIfam" id="TIGR01891">
    <property type="entry name" value="amidohydrolases"/>
    <property type="match status" value="1"/>
</dbReference>
<dbReference type="Pfam" id="PF07687">
    <property type="entry name" value="M20_dimer"/>
    <property type="match status" value="1"/>
</dbReference>
<dbReference type="PIRSF" id="PIRSF005962">
    <property type="entry name" value="Pept_M20D_amidohydro"/>
    <property type="match status" value="1"/>
</dbReference>
<name>A0ABZ3CL66_9STAP</name>
<keyword evidence="4" id="KW-1185">Reference proteome</keyword>
<organism evidence="3 4">
    <name type="scientific">Salinicoccus bachuensis</name>
    <dbReference type="NCBI Taxonomy" id="3136731"/>
    <lineage>
        <taxon>Bacteria</taxon>
        <taxon>Bacillati</taxon>
        <taxon>Bacillota</taxon>
        <taxon>Bacilli</taxon>
        <taxon>Bacillales</taxon>
        <taxon>Staphylococcaceae</taxon>
        <taxon>Salinicoccus</taxon>
    </lineage>
</organism>
<accession>A0ABZ3CL66</accession>
<comment type="similarity">
    <text evidence="1">Belongs to the peptidase M20 family.</text>
</comment>
<dbReference type="InterPro" id="IPR002933">
    <property type="entry name" value="Peptidase_M20"/>
</dbReference>
<dbReference type="PANTHER" id="PTHR11014:SF63">
    <property type="entry name" value="METALLOPEPTIDASE, PUTATIVE (AFU_ORTHOLOGUE AFUA_6G09600)-RELATED"/>
    <property type="match status" value="1"/>
</dbReference>
<sequence length="407" mass="44388">MMKLQKELFEQLEGLYPEMVKTRRHLHMYPELSFKEQFTPEYVRQHLESLGIEYRMHVGGNGVVGTLQGGRPGPTVALRADFDALPIQDEKDVPYRSTIDGVSHACGHDVHTAALMAVETVLAGVREELAGTVVFIHQFAEELPPGGAQLMIADGCLEGVDYIYGAHVWADDDYGTIGFRPGNAMAGGDNFDITIQGKGGHGAIPHTTVDPLVTMSQLVMNLQQIVSRKMDPNASNVVTIGKFHSGEATNVIPDTATISGTTRTFDTESKAVMEQWIRLMSESTAAQNGATAQVDFTYGCVPLINSEAETAQLKALAEAHLPDMAVTEKAPMMTSEDFAYYLEHVPGSFFFVGARNPEIGAVYPHHHPKFDVDERAMTEIGKVFILAVLHHMNGLEVAACETAESSK</sequence>
<dbReference type="SUPFAM" id="SSF53187">
    <property type="entry name" value="Zn-dependent exopeptidases"/>
    <property type="match status" value="1"/>
</dbReference>
<evidence type="ECO:0000313" key="3">
    <source>
        <dbReference type="EMBL" id="WZX30405.1"/>
    </source>
</evidence>
<dbReference type="Gene3D" id="3.40.630.10">
    <property type="entry name" value="Zn peptidases"/>
    <property type="match status" value="1"/>
</dbReference>
<feature type="domain" description="Peptidase M20 dimerisation" evidence="2">
    <location>
        <begin position="189"/>
        <end position="280"/>
    </location>
</feature>
<protein>
    <submittedName>
        <fullName evidence="3">M20 family metallopeptidase</fullName>
    </submittedName>
</protein>
<evidence type="ECO:0000256" key="1">
    <source>
        <dbReference type="ARBA" id="ARBA00006153"/>
    </source>
</evidence>
<dbReference type="InterPro" id="IPR036264">
    <property type="entry name" value="Bact_exopeptidase_dim_dom"/>
</dbReference>
<proteinExistence type="inferred from homology"/>
<evidence type="ECO:0000259" key="2">
    <source>
        <dbReference type="Pfam" id="PF07687"/>
    </source>
</evidence>
<gene>
    <name evidence="3" type="ORF">RQP18_04230</name>
</gene>
<dbReference type="Proteomes" id="UP001455384">
    <property type="component" value="Chromosome"/>
</dbReference>
<dbReference type="Pfam" id="PF01546">
    <property type="entry name" value="Peptidase_M20"/>
    <property type="match status" value="1"/>
</dbReference>